<dbReference type="EMBL" id="AP025592">
    <property type="protein sequence ID" value="BDG10028.1"/>
    <property type="molecule type" value="Genomic_DNA"/>
</dbReference>
<reference evidence="2" key="1">
    <citation type="journal article" date="2022" name="Int. J. Syst. Evol. Microbiol.">
        <title>Anaeromyxobacter oryzae sp. nov., Anaeromyxobacter diazotrophicus sp. nov. and Anaeromyxobacter paludicola sp. nov., isolated from paddy soils.</title>
        <authorList>
            <person name="Itoh H."/>
            <person name="Xu Z."/>
            <person name="Mise K."/>
            <person name="Masuda Y."/>
            <person name="Ushijima N."/>
            <person name="Hayakawa C."/>
            <person name="Shiratori Y."/>
            <person name="Senoo K."/>
        </authorList>
    </citation>
    <scope>NUCLEOTIDE SEQUENCE [LARGE SCALE GENOMIC DNA]</scope>
    <source>
        <strain evidence="2">Red630</strain>
    </source>
</reference>
<evidence type="ECO:0000313" key="1">
    <source>
        <dbReference type="EMBL" id="BDG10028.1"/>
    </source>
</evidence>
<accession>A0ABN6N9W0</accession>
<keyword evidence="2" id="KW-1185">Reference proteome</keyword>
<organism evidence="1 2">
    <name type="scientific">Anaeromyxobacter paludicola</name>
    <dbReference type="NCBI Taxonomy" id="2918171"/>
    <lineage>
        <taxon>Bacteria</taxon>
        <taxon>Pseudomonadati</taxon>
        <taxon>Myxococcota</taxon>
        <taxon>Myxococcia</taxon>
        <taxon>Myxococcales</taxon>
        <taxon>Cystobacterineae</taxon>
        <taxon>Anaeromyxobacteraceae</taxon>
        <taxon>Anaeromyxobacter</taxon>
    </lineage>
</organism>
<evidence type="ECO:0000313" key="2">
    <source>
        <dbReference type="Proteomes" id="UP001162734"/>
    </source>
</evidence>
<protein>
    <recommendedName>
        <fullName evidence="3">CHAD domain-containing protein</fullName>
    </recommendedName>
</protein>
<evidence type="ECO:0008006" key="3">
    <source>
        <dbReference type="Google" id="ProtNLM"/>
    </source>
</evidence>
<proteinExistence type="predicted"/>
<dbReference type="RefSeq" id="WP_248342423.1">
    <property type="nucleotide sequence ID" value="NZ_AP025592.1"/>
</dbReference>
<gene>
    <name evidence="1" type="ORF">AMPC_31410</name>
</gene>
<name>A0ABN6N9W0_9BACT</name>
<dbReference type="Proteomes" id="UP001162734">
    <property type="component" value="Chromosome"/>
</dbReference>
<sequence>MNENLGDLKVRLRKLSTWLESEDGRILQNLDCARAVSQAKRLLRSSARSREPSSTLKAAVERAELLGRTAGVR</sequence>